<dbReference type="RefSeq" id="WP_046047202.1">
    <property type="nucleotide sequence ID" value="NZ_LACD01000017.1"/>
</dbReference>
<protein>
    <submittedName>
        <fullName evidence="1">Uncharacterized protein</fullName>
    </submittedName>
</protein>
<name>A0A0F4TIH7_PSEFL</name>
<dbReference type="PATRIC" id="fig|294.131.peg.1016"/>
<comment type="caution">
    <text evidence="1">The sequence shown here is derived from an EMBL/GenBank/DDBJ whole genome shotgun (WGS) entry which is preliminary data.</text>
</comment>
<organism evidence="1 2">
    <name type="scientific">Pseudomonas fluorescens</name>
    <dbReference type="NCBI Taxonomy" id="294"/>
    <lineage>
        <taxon>Bacteria</taxon>
        <taxon>Pseudomonadati</taxon>
        <taxon>Pseudomonadota</taxon>
        <taxon>Gammaproteobacteria</taxon>
        <taxon>Pseudomonadales</taxon>
        <taxon>Pseudomonadaceae</taxon>
        <taxon>Pseudomonas</taxon>
    </lineage>
</organism>
<dbReference type="EMBL" id="LACD01000017">
    <property type="protein sequence ID" value="KJZ43212.1"/>
    <property type="molecule type" value="Genomic_DNA"/>
</dbReference>
<evidence type="ECO:0000313" key="2">
    <source>
        <dbReference type="Proteomes" id="UP000033500"/>
    </source>
</evidence>
<dbReference type="Proteomes" id="UP000033500">
    <property type="component" value="Unassembled WGS sequence"/>
</dbReference>
<sequence length="756" mass="82156">MTDMSVLTLYAPRIPGWQAVVPGAIDAHGGIPLALTYLYPGQGVKVLVDAYLEQLAEDSIDLYLNGVVVDVAIVKSTTDKLFTLYLPVQALLDGLNTIHYTVRRGSENIDSSTTLRAWFHKRRPGLKDLEGNHEWHSELAINVLPPNVLDDGVDPEQARQGVICTASYPLTRAFDKIRVRCGGETIDHVVTEDEARSGDPVQVRIEEAVFKKIGDTAKCVLTYTVWDWIGNSVDLDALWSAALELFVSLNGIWLEPPLVSEDPNDASDDPDSIDLGKLAGRPAIAQVHAQRSWQRNDVIELTCTFKTASGTSEVLILKESVASAPFIYKLSVPHAHFVAAVGGSATFKYKLLRAGKEVGRSFTTRVDVIGEALIDLPLVTVVGVPGLVVDPLASLAGQIARVEFAQAQTGDQCQLFARPVTADGLPTFTAKAFNANNRVNNTLTIEDLVARHGTVIRLTWELTRNGVKTRSNPTLLTVQKIADGDSRLPTPKVPQAPDDKVLDLSRFEGDAEVKVLPWLGIRVGQDVELKCVGIDSAGAEYVIPLLGAHKVTAAEVSSGLSVPMLRQKLLGLKTGSPLTVTLRVLFGQAASPVAPVLFPVLSLNVLVVAPVTSEDFEAVDNNSTIPPGRYLDIPSMRITNLSGPDTLTIWAYGPNIPGQVNGKGLYSRGVGQRTRLDLRLSYSKITFWHWETQLTDNYVHFYNEKGEPLGSQVLQLSHPGSPVQVVFSAVGIKRIEIQHTFSANDGIQLDSFTFTP</sequence>
<proteinExistence type="predicted"/>
<accession>A0A0F4TIH7</accession>
<dbReference type="AlphaFoldDB" id="A0A0F4TIH7"/>
<gene>
    <name evidence="1" type="ORF">VC34_14605</name>
</gene>
<reference evidence="1 2" key="1">
    <citation type="submission" date="2015-03" db="EMBL/GenBank/DDBJ databases">
        <title>Comparative genomics of Pseudomonas insights into diversity of traits involved in vanlence and defense.</title>
        <authorList>
            <person name="Qin Y."/>
        </authorList>
    </citation>
    <scope>NUCLEOTIDE SEQUENCE [LARGE SCALE GENOMIC DNA]</scope>
    <source>
        <strain evidence="1 2">C3</strain>
    </source>
</reference>
<evidence type="ECO:0000313" key="1">
    <source>
        <dbReference type="EMBL" id="KJZ43212.1"/>
    </source>
</evidence>